<name>H6NPS2_9BACL</name>
<dbReference type="InterPro" id="IPR036390">
    <property type="entry name" value="WH_DNA-bd_sf"/>
</dbReference>
<proteinExistence type="predicted"/>
<dbReference type="AlphaFoldDB" id="H6NPS2"/>
<evidence type="ECO:0000313" key="2">
    <source>
        <dbReference type="Proteomes" id="UP000007523"/>
    </source>
</evidence>
<dbReference type="KEGG" id="pmq:PM3016_6824"/>
<organism evidence="1 2">
    <name type="scientific">Paenibacillus mucilaginosus 3016</name>
    <dbReference type="NCBI Taxonomy" id="1116391"/>
    <lineage>
        <taxon>Bacteria</taxon>
        <taxon>Bacillati</taxon>
        <taxon>Bacillota</taxon>
        <taxon>Bacilli</taxon>
        <taxon>Bacillales</taxon>
        <taxon>Paenibacillaceae</taxon>
        <taxon>Paenibacillus</taxon>
    </lineage>
</organism>
<dbReference type="Proteomes" id="UP000007523">
    <property type="component" value="Chromosome"/>
</dbReference>
<dbReference type="HOGENOM" id="CLU_106685_0_0_9"/>
<keyword evidence="2" id="KW-1185">Reference proteome</keyword>
<dbReference type="SUPFAM" id="SSF46785">
    <property type="entry name" value="Winged helix' DNA-binding domain"/>
    <property type="match status" value="1"/>
</dbReference>
<dbReference type="InterPro" id="IPR036388">
    <property type="entry name" value="WH-like_DNA-bd_sf"/>
</dbReference>
<protein>
    <recommendedName>
        <fullName evidence="3">DNA-binding response regulator</fullName>
    </recommendedName>
</protein>
<evidence type="ECO:0008006" key="3">
    <source>
        <dbReference type="Google" id="ProtNLM"/>
    </source>
</evidence>
<evidence type="ECO:0000313" key="1">
    <source>
        <dbReference type="EMBL" id="AFC33428.1"/>
    </source>
</evidence>
<dbReference type="Gene3D" id="3.40.960.10">
    <property type="entry name" value="VSR Endonuclease"/>
    <property type="match status" value="1"/>
</dbReference>
<dbReference type="EMBL" id="CP003235">
    <property type="protein sequence ID" value="AFC33428.1"/>
    <property type="molecule type" value="Genomic_DNA"/>
</dbReference>
<gene>
    <name evidence="1" type="ORF">PM3016_6824</name>
</gene>
<accession>H6NPS2</accession>
<reference evidence="1 2" key="1">
    <citation type="journal article" date="2012" name="J. Bacteriol.">
        <title>Complete Genome Sequence of Paenibacillus mucilaginosus 3016, a Bacterium Functional as Microbial Fertilizer.</title>
        <authorList>
            <person name="Ma M."/>
            <person name="Wang Z."/>
            <person name="Li L."/>
            <person name="Jiang X."/>
            <person name="Guan D."/>
            <person name="Cao F."/>
            <person name="Chen H."/>
            <person name="Wang X."/>
            <person name="Shen D."/>
            <person name="Du B."/>
            <person name="Li J."/>
        </authorList>
    </citation>
    <scope>NUCLEOTIDE SEQUENCE [LARGE SCALE GENOMIC DNA]</scope>
    <source>
        <strain evidence="1 2">3016</strain>
    </source>
</reference>
<dbReference type="RefSeq" id="WP_014372441.1">
    <property type="nucleotide sequence ID" value="NC_016935.1"/>
</dbReference>
<sequence length="233" mass="27382">MDRLGSGSGSGSGAWEQTYEAYMEEQRKSASGERRRRLREGQGHAERRFVENVWWPAVGSWDYLQAEYQVQDFRDGTRFLDYAYLRPPYKICIEIDGYGPHQRDTTRWQFADGLYRQNQLVLDDWKVLRFAYDDIMEKPRRCQQLIQQFLGRWYGEEVFPAALSLREKDILRFVLREQRAITPAEAAGHLGISTRYARELLQQLVEQRLLLPASGSQRVRAYKLNPQGKPAVW</sequence>
<dbReference type="Gene3D" id="1.10.10.10">
    <property type="entry name" value="Winged helix-like DNA-binding domain superfamily/Winged helix DNA-binding domain"/>
    <property type="match status" value="1"/>
</dbReference>